<dbReference type="InterPro" id="IPR037185">
    <property type="entry name" value="EmrE-like"/>
</dbReference>
<protein>
    <submittedName>
        <fullName evidence="3">RhaT family transporter</fullName>
    </submittedName>
</protein>
<evidence type="ECO:0000313" key="3">
    <source>
        <dbReference type="EMBL" id="GGF55118.1"/>
    </source>
</evidence>
<feature type="transmembrane region" description="Helical" evidence="1">
    <location>
        <begin position="248"/>
        <end position="267"/>
    </location>
</feature>
<feature type="transmembrane region" description="Helical" evidence="1">
    <location>
        <begin position="301"/>
        <end position="319"/>
    </location>
</feature>
<comment type="caution">
    <text evidence="3">The sequence shown here is derived from an EMBL/GenBank/DDBJ whole genome shotgun (WGS) entry which is preliminary data.</text>
</comment>
<evidence type="ECO:0000313" key="4">
    <source>
        <dbReference type="Proteomes" id="UP000640509"/>
    </source>
</evidence>
<gene>
    <name evidence="3" type="ORF">GCM10011402_03880</name>
</gene>
<dbReference type="Pfam" id="PF00892">
    <property type="entry name" value="EamA"/>
    <property type="match status" value="2"/>
</dbReference>
<feature type="transmembrane region" description="Helical" evidence="1">
    <location>
        <begin position="279"/>
        <end position="295"/>
    </location>
</feature>
<keyword evidence="4" id="KW-1185">Reference proteome</keyword>
<feature type="domain" description="EamA" evidence="2">
    <location>
        <begin position="45"/>
        <end position="179"/>
    </location>
</feature>
<feature type="transmembrane region" description="Helical" evidence="1">
    <location>
        <begin position="71"/>
        <end position="92"/>
    </location>
</feature>
<proteinExistence type="predicted"/>
<organism evidence="3 4">
    <name type="scientific">Paracoccus acridae</name>
    <dbReference type="NCBI Taxonomy" id="1795310"/>
    <lineage>
        <taxon>Bacteria</taxon>
        <taxon>Pseudomonadati</taxon>
        <taxon>Pseudomonadota</taxon>
        <taxon>Alphaproteobacteria</taxon>
        <taxon>Rhodobacterales</taxon>
        <taxon>Paracoccaceae</taxon>
        <taxon>Paracoccus</taxon>
    </lineage>
</organism>
<dbReference type="SUPFAM" id="SSF103481">
    <property type="entry name" value="Multidrug resistance efflux transporter EmrE"/>
    <property type="match status" value="2"/>
</dbReference>
<evidence type="ECO:0000256" key="1">
    <source>
        <dbReference type="SAM" id="Phobius"/>
    </source>
</evidence>
<accession>A0ABQ1VEZ4</accession>
<dbReference type="Proteomes" id="UP000640509">
    <property type="component" value="Unassembled WGS sequence"/>
</dbReference>
<feature type="transmembrane region" description="Helical" evidence="1">
    <location>
        <begin position="164"/>
        <end position="182"/>
    </location>
</feature>
<feature type="transmembrane region" description="Helical" evidence="1">
    <location>
        <begin position="218"/>
        <end position="236"/>
    </location>
</feature>
<feature type="transmembrane region" description="Helical" evidence="1">
    <location>
        <begin position="138"/>
        <end position="157"/>
    </location>
</feature>
<name>A0ABQ1VEZ4_9RHOB</name>
<keyword evidence="1" id="KW-0812">Transmembrane</keyword>
<dbReference type="InterPro" id="IPR000620">
    <property type="entry name" value="EamA_dom"/>
</dbReference>
<dbReference type="RefSeq" id="WP_268236118.1">
    <property type="nucleotide sequence ID" value="NZ_BMIV01000001.1"/>
</dbReference>
<feature type="transmembrane region" description="Helical" evidence="1">
    <location>
        <begin position="43"/>
        <end position="59"/>
    </location>
</feature>
<feature type="transmembrane region" description="Helical" evidence="1">
    <location>
        <begin position="188"/>
        <end position="206"/>
    </location>
</feature>
<reference evidence="4" key="1">
    <citation type="journal article" date="2019" name="Int. J. Syst. Evol. Microbiol.">
        <title>The Global Catalogue of Microorganisms (GCM) 10K type strain sequencing project: providing services to taxonomists for standard genome sequencing and annotation.</title>
        <authorList>
            <consortium name="The Broad Institute Genomics Platform"/>
            <consortium name="The Broad Institute Genome Sequencing Center for Infectious Disease"/>
            <person name="Wu L."/>
            <person name="Ma J."/>
        </authorList>
    </citation>
    <scope>NUCLEOTIDE SEQUENCE [LARGE SCALE GENOMIC DNA]</scope>
    <source>
        <strain evidence="4">CGMCC 1.15419</strain>
    </source>
</reference>
<keyword evidence="1" id="KW-0472">Membrane</keyword>
<feature type="domain" description="EamA" evidence="2">
    <location>
        <begin position="188"/>
        <end position="317"/>
    </location>
</feature>
<dbReference type="EMBL" id="BMIV01000001">
    <property type="protein sequence ID" value="GGF55118.1"/>
    <property type="molecule type" value="Genomic_DNA"/>
</dbReference>
<dbReference type="PANTHER" id="PTHR22911">
    <property type="entry name" value="ACYL-MALONYL CONDENSING ENZYME-RELATED"/>
    <property type="match status" value="1"/>
</dbReference>
<sequence>MAEPTGDRAMPDDQNRLTYAATAAAAAAPPPLAPATLGVKDRTGLGIALMCATSLIFAFQDAFSRLLGSEYPSVLVVMIRYWVFALFVIAMVSRQPGGLRRAVRTKRPKTQILRGALLVVETTLMVEAFVRLGLVGTHAIFTAYPLLIAALSGPILGERVGWRRWLAIGAGFVGILIILNPGGTELNLGAGMAFLCALLFAIYGLLTRHVSRDDPAQVSFFWTGIAGAVTVTVLGIRQWEWLAPVDWIWMAILCVLGIASHWLLIRAYELAEASALQPFAYTQLVWVSFIGVLVFGEVLHMNVVIGAAIVVAAGLFTLWRARVTANRLRSGE</sequence>
<keyword evidence="1" id="KW-1133">Transmembrane helix</keyword>
<feature type="transmembrane region" description="Helical" evidence="1">
    <location>
        <begin position="112"/>
        <end position="132"/>
    </location>
</feature>
<dbReference type="PANTHER" id="PTHR22911:SF103">
    <property type="entry name" value="BLR2811 PROTEIN"/>
    <property type="match status" value="1"/>
</dbReference>
<evidence type="ECO:0000259" key="2">
    <source>
        <dbReference type="Pfam" id="PF00892"/>
    </source>
</evidence>